<protein>
    <submittedName>
        <fullName evidence="2">DUF3307 domain-containing protein</fullName>
    </submittedName>
</protein>
<dbReference type="InterPro" id="IPR021737">
    <property type="entry name" value="Phage_phiKZ_Orf197"/>
</dbReference>
<comment type="caution">
    <text evidence="2">The sequence shown here is derived from an EMBL/GenBank/DDBJ whole genome shotgun (WGS) entry which is preliminary data.</text>
</comment>
<name>A0ABN1MGT6_9FLAO</name>
<accession>A0ABN1MGT6</accession>
<dbReference type="Pfam" id="PF11750">
    <property type="entry name" value="DUF3307"/>
    <property type="match status" value="1"/>
</dbReference>
<feature type="transmembrane region" description="Helical" evidence="1">
    <location>
        <begin position="220"/>
        <end position="239"/>
    </location>
</feature>
<gene>
    <name evidence="2" type="ORF">GCM10009117_15150</name>
</gene>
<evidence type="ECO:0000313" key="3">
    <source>
        <dbReference type="Proteomes" id="UP001500507"/>
    </source>
</evidence>
<dbReference type="RefSeq" id="WP_343765597.1">
    <property type="nucleotide sequence ID" value="NZ_BAAAFG010000014.1"/>
</dbReference>
<keyword evidence="1" id="KW-0812">Transmembrane</keyword>
<keyword evidence="3" id="KW-1185">Reference proteome</keyword>
<dbReference type="EMBL" id="BAAAFG010000014">
    <property type="protein sequence ID" value="GAA0872368.1"/>
    <property type="molecule type" value="Genomic_DNA"/>
</dbReference>
<feature type="transmembrane region" description="Helical" evidence="1">
    <location>
        <begin position="178"/>
        <end position="200"/>
    </location>
</feature>
<feature type="transmembrane region" description="Helical" evidence="1">
    <location>
        <begin position="6"/>
        <end position="24"/>
    </location>
</feature>
<evidence type="ECO:0000313" key="2">
    <source>
        <dbReference type="EMBL" id="GAA0872368.1"/>
    </source>
</evidence>
<proteinExistence type="predicted"/>
<feature type="transmembrane region" description="Helical" evidence="1">
    <location>
        <begin position="36"/>
        <end position="56"/>
    </location>
</feature>
<organism evidence="2 3">
    <name type="scientific">Gangjinia marincola</name>
    <dbReference type="NCBI Taxonomy" id="578463"/>
    <lineage>
        <taxon>Bacteria</taxon>
        <taxon>Pseudomonadati</taxon>
        <taxon>Bacteroidota</taxon>
        <taxon>Flavobacteriia</taxon>
        <taxon>Flavobacteriales</taxon>
        <taxon>Flavobacteriaceae</taxon>
        <taxon>Gangjinia</taxon>
    </lineage>
</organism>
<dbReference type="Proteomes" id="UP001500507">
    <property type="component" value="Unassembled WGS sequence"/>
</dbReference>
<sequence>MNENLVLLLQLLLAHVLIDFVFQSKKMVKHKQKHRATSWVLYAHAFGAGFLTYLILQQWSQFIVPLIIAVTHFFIDLWKLNKKKDNFKYFIIDQLLHLAVIFFAWIYLAEAFESLLPAITKYASNQIVLVILTGYLIVIYPVGFIIGKATERWQKDIAKSEAKTDQTSLKKAGRYIGIFERILVLTFILIGEFSAIGFLIGAKSILRFGDSRNTRKQTEYILIGTLMSFAICIGIGLLVKLGMTL</sequence>
<keyword evidence="1" id="KW-1133">Transmembrane helix</keyword>
<feature type="transmembrane region" description="Helical" evidence="1">
    <location>
        <begin position="127"/>
        <end position="146"/>
    </location>
</feature>
<feature type="transmembrane region" description="Helical" evidence="1">
    <location>
        <begin position="62"/>
        <end position="78"/>
    </location>
</feature>
<keyword evidence="1" id="KW-0472">Membrane</keyword>
<feature type="transmembrane region" description="Helical" evidence="1">
    <location>
        <begin position="90"/>
        <end position="107"/>
    </location>
</feature>
<reference evidence="2 3" key="1">
    <citation type="journal article" date="2019" name="Int. J. Syst. Evol. Microbiol.">
        <title>The Global Catalogue of Microorganisms (GCM) 10K type strain sequencing project: providing services to taxonomists for standard genome sequencing and annotation.</title>
        <authorList>
            <consortium name="The Broad Institute Genomics Platform"/>
            <consortium name="The Broad Institute Genome Sequencing Center for Infectious Disease"/>
            <person name="Wu L."/>
            <person name="Ma J."/>
        </authorList>
    </citation>
    <scope>NUCLEOTIDE SEQUENCE [LARGE SCALE GENOMIC DNA]</scope>
    <source>
        <strain evidence="2 3">JCM 16082</strain>
    </source>
</reference>
<evidence type="ECO:0000256" key="1">
    <source>
        <dbReference type="SAM" id="Phobius"/>
    </source>
</evidence>